<name>A0A2A2HB25_9EURY</name>
<dbReference type="Proteomes" id="UP000246004">
    <property type="component" value="Unassembled WGS sequence"/>
</dbReference>
<comment type="caution">
    <text evidence="2">The sequence shown here is derived from an EMBL/GenBank/DDBJ whole genome shotgun (WGS) entry which is preliminary data.</text>
</comment>
<evidence type="ECO:0000259" key="1">
    <source>
        <dbReference type="Pfam" id="PF00326"/>
    </source>
</evidence>
<gene>
    <name evidence="2" type="ORF">ASJ82_04115</name>
    <name evidence="3" type="ORF">MSCUN_13410</name>
</gene>
<protein>
    <submittedName>
        <fullName evidence="3">Prolyl oligopeptidase family protein</fullName>
    </submittedName>
</protein>
<dbReference type="PANTHER" id="PTHR43265:SF1">
    <property type="entry name" value="ESTERASE ESTD"/>
    <property type="match status" value="1"/>
</dbReference>
<dbReference type="InterPro" id="IPR029058">
    <property type="entry name" value="AB_hydrolase_fold"/>
</dbReference>
<evidence type="ECO:0000313" key="5">
    <source>
        <dbReference type="Proteomes" id="UP000246004"/>
    </source>
</evidence>
<organism evidence="2 4">
    <name type="scientific">Methanosphaera cuniculi</name>
    <dbReference type="NCBI Taxonomy" id="1077256"/>
    <lineage>
        <taxon>Archaea</taxon>
        <taxon>Methanobacteriati</taxon>
        <taxon>Methanobacteriota</taxon>
        <taxon>Methanomada group</taxon>
        <taxon>Methanobacteria</taxon>
        <taxon>Methanobacteriales</taxon>
        <taxon>Methanobacteriaceae</taxon>
        <taxon>Methanosphaera</taxon>
    </lineage>
</organism>
<accession>A0A2A2HB25</accession>
<reference evidence="2 4" key="2">
    <citation type="journal article" date="2017" name="BMC Genomics">
        <title>Genomic analysis of methanogenic archaea reveals a shift towards energy conservation.</title>
        <authorList>
            <person name="Gilmore S.P."/>
            <person name="Henske J.K."/>
            <person name="Sexton J.A."/>
            <person name="Solomon K.V."/>
            <person name="Seppala S."/>
            <person name="Yoo J.I."/>
            <person name="Huyett L.M."/>
            <person name="Pressman A."/>
            <person name="Cogan J.Z."/>
            <person name="Kivenson V."/>
            <person name="Peng X."/>
            <person name="Tan Y."/>
            <person name="Valentine D.L."/>
            <person name="O'Malley M.A."/>
        </authorList>
    </citation>
    <scope>NUCLEOTIDE SEQUENCE [LARGE SCALE GENOMIC DNA]</scope>
    <source>
        <strain evidence="2 4">1R-7</strain>
    </source>
</reference>
<keyword evidence="4" id="KW-1185">Reference proteome</keyword>
<evidence type="ECO:0000313" key="2">
    <source>
        <dbReference type="EMBL" id="PAV06622.1"/>
    </source>
</evidence>
<dbReference type="EMBL" id="LMVN01000027">
    <property type="protein sequence ID" value="PAV06622.1"/>
    <property type="molecule type" value="Genomic_DNA"/>
</dbReference>
<dbReference type="InterPro" id="IPR001375">
    <property type="entry name" value="Peptidase_S9_cat"/>
</dbReference>
<evidence type="ECO:0000313" key="3">
    <source>
        <dbReference type="EMBL" id="PWL07810.1"/>
    </source>
</evidence>
<reference evidence="3 5" key="1">
    <citation type="submission" date="2016-04" db="EMBL/GenBank/DDBJ databases">
        <title>Genome sequence of Methanosphaera cuniculi DSM 4103.</title>
        <authorList>
            <person name="Poehlein A."/>
            <person name="Seedorf H."/>
            <person name="Daniel R."/>
        </authorList>
    </citation>
    <scope>NUCLEOTIDE SEQUENCE [LARGE SCALE GENOMIC DNA]</scope>
    <source>
        <strain evidence="3 5">DSM 4103</strain>
    </source>
</reference>
<dbReference type="GO" id="GO:0006508">
    <property type="term" value="P:proteolysis"/>
    <property type="evidence" value="ECO:0007669"/>
    <property type="project" value="InterPro"/>
</dbReference>
<proteinExistence type="predicted"/>
<dbReference type="PANTHER" id="PTHR43265">
    <property type="entry name" value="ESTERASE ESTD"/>
    <property type="match status" value="1"/>
</dbReference>
<dbReference type="EMBL" id="LWMS01000044">
    <property type="protein sequence ID" value="PWL07810.1"/>
    <property type="molecule type" value="Genomic_DNA"/>
</dbReference>
<dbReference type="AlphaFoldDB" id="A0A2A2HB25"/>
<dbReference type="Gene3D" id="3.40.50.1820">
    <property type="entry name" value="alpha/beta hydrolase"/>
    <property type="match status" value="1"/>
</dbReference>
<dbReference type="GO" id="GO:0008236">
    <property type="term" value="F:serine-type peptidase activity"/>
    <property type="evidence" value="ECO:0007669"/>
    <property type="project" value="InterPro"/>
</dbReference>
<dbReference type="SUPFAM" id="SSF53474">
    <property type="entry name" value="alpha/beta-Hydrolases"/>
    <property type="match status" value="1"/>
</dbReference>
<dbReference type="Pfam" id="PF00326">
    <property type="entry name" value="Peptidase_S9"/>
    <property type="match status" value="1"/>
</dbReference>
<evidence type="ECO:0000313" key="4">
    <source>
        <dbReference type="Proteomes" id="UP000217528"/>
    </source>
</evidence>
<dbReference type="Proteomes" id="UP000217528">
    <property type="component" value="Unassembled WGS sequence"/>
</dbReference>
<dbReference type="InterPro" id="IPR053145">
    <property type="entry name" value="AB_hydrolase_Est10"/>
</dbReference>
<feature type="domain" description="Peptidase S9 prolyl oligopeptidase catalytic" evidence="1">
    <location>
        <begin position="30"/>
        <end position="180"/>
    </location>
</feature>
<dbReference type="GO" id="GO:0052689">
    <property type="term" value="F:carboxylic ester hydrolase activity"/>
    <property type="evidence" value="ECO:0007669"/>
    <property type="project" value="TreeGrafter"/>
</dbReference>
<sequence length="196" mass="22568">MKINAIVFDFHGGGYDTLSSGRIEDMSLLTEIDDLNNVIDYVKTWDFINPDKLYLAGHSQGGFISSIVADRRCDINAIFLFAPAYVILDDVRNTKNMRPKNVLTLMDELGDKYINDAKKIKLPDDIRGYTGDVLIFHGKLDERVPIKYAYEAFNTYNDDNCELIIFDDEEHRFTDKTKDIVVEKIKEKIDMILNIK</sequence>